<protein>
    <submittedName>
        <fullName evidence="1">Uncharacterized protein</fullName>
    </submittedName>
</protein>
<evidence type="ECO:0000313" key="1">
    <source>
        <dbReference type="Ensembl" id="ENSAPEP00000015581.1"/>
    </source>
</evidence>
<keyword evidence="2" id="KW-1185">Reference proteome</keyword>
<organism evidence="1 2">
    <name type="scientific">Amphiprion percula</name>
    <name type="common">Orange clownfish</name>
    <name type="synonym">Lutjanus percula</name>
    <dbReference type="NCBI Taxonomy" id="161767"/>
    <lineage>
        <taxon>Eukaryota</taxon>
        <taxon>Metazoa</taxon>
        <taxon>Chordata</taxon>
        <taxon>Craniata</taxon>
        <taxon>Vertebrata</taxon>
        <taxon>Euteleostomi</taxon>
        <taxon>Actinopterygii</taxon>
        <taxon>Neopterygii</taxon>
        <taxon>Teleostei</taxon>
        <taxon>Neoteleostei</taxon>
        <taxon>Acanthomorphata</taxon>
        <taxon>Ovalentaria</taxon>
        <taxon>Pomacentridae</taxon>
        <taxon>Amphiprion</taxon>
    </lineage>
</organism>
<dbReference type="Ensembl" id="ENSAPET00000015987.1">
    <property type="protein sequence ID" value="ENSAPEP00000015581.1"/>
    <property type="gene ID" value="ENSAPEG00000011084.1"/>
</dbReference>
<sequence length="73" mass="8448">MNFSILKRLKITFTIPFNDTIVVLLSAVGRCTAGFLKHNMEDPKTVERLMVKMYENQKIVVEDKQSHSHLQTI</sequence>
<reference evidence="1" key="2">
    <citation type="submission" date="2025-08" db="UniProtKB">
        <authorList>
            <consortium name="Ensembl"/>
        </authorList>
    </citation>
    <scope>IDENTIFICATION</scope>
</reference>
<evidence type="ECO:0000313" key="2">
    <source>
        <dbReference type="Proteomes" id="UP000265080"/>
    </source>
</evidence>
<accession>A0A3P8SV61</accession>
<name>A0A3P8SV61_AMPPE</name>
<reference evidence="1" key="3">
    <citation type="submission" date="2025-09" db="UniProtKB">
        <authorList>
            <consortium name="Ensembl"/>
        </authorList>
    </citation>
    <scope>IDENTIFICATION</scope>
</reference>
<proteinExistence type="predicted"/>
<dbReference type="Proteomes" id="UP000265080">
    <property type="component" value="Chromosome 3"/>
</dbReference>
<dbReference type="AlphaFoldDB" id="A0A3P8SV61"/>
<reference evidence="1 2" key="1">
    <citation type="submission" date="2018-03" db="EMBL/GenBank/DDBJ databases">
        <title>Finding Nemo's genes: A chromosome-scale reference assembly of the genome of the orange clownfish Amphiprion percula.</title>
        <authorList>
            <person name="Lehmann R."/>
        </authorList>
    </citation>
    <scope>NUCLEOTIDE SEQUENCE</scope>
</reference>